<feature type="transmembrane region" description="Helical" evidence="10">
    <location>
        <begin position="47"/>
        <end position="65"/>
    </location>
</feature>
<organism evidence="13 14">
    <name type="scientific">Roseateles toxinivorans</name>
    <dbReference type="NCBI Taxonomy" id="270368"/>
    <lineage>
        <taxon>Bacteria</taxon>
        <taxon>Pseudomonadati</taxon>
        <taxon>Pseudomonadota</taxon>
        <taxon>Betaproteobacteria</taxon>
        <taxon>Burkholderiales</taxon>
        <taxon>Sphaerotilaceae</taxon>
        <taxon>Roseateles</taxon>
    </lineage>
</organism>
<dbReference type="Pfam" id="PF05569">
    <property type="entry name" value="Peptidase_M56"/>
    <property type="match status" value="1"/>
</dbReference>
<comment type="similarity">
    <text evidence="1 9">Belongs to the peptidase S11 family.</text>
</comment>
<protein>
    <submittedName>
        <fullName evidence="13">D-alanyl-D-alanine endopeptidase (Penicillin-binding protein 7)</fullName>
    </submittedName>
</protein>
<evidence type="ECO:0000313" key="14">
    <source>
        <dbReference type="Proteomes" id="UP000295361"/>
    </source>
</evidence>
<feature type="domain" description="Peptidase M56" evidence="12">
    <location>
        <begin position="93"/>
        <end position="248"/>
    </location>
</feature>
<sequence length="582" mass="62917">MSGIEALLQDWVPALGWALLNFIWQGLLVGAVAALLLFLLRAYGPRSRYAVCGAALLLCLLLPALQLSGGPEPMPQSAPDVAMLAPDWLITLQSVMPELVLAWCLGVALMALRMGLGLAWVARLRAGPHAQHPQWQARTDALARRIGLHGCVPLQVVERLSSPLTVGWWRPVILVPAALISGMPAPLLEALLAHELAHVRRLDYLINLLQSGIEALLFFHPVVWWLSSRMRREREQVADELAAQALGEPRRLALALHELSLMNPNPQTLAQSARGGDLLQRIQTLLAPRRHSSAWKLFLPALALTMGSLLVQANAKPVAPQAAEPTRPAASAPAPFTLPVNARHALVLEEGTGQVLMHKDADAVVPIASLTKLMTAMVVLDAKLDPAEKIRIDRDDVDTLKHSPSRVPVGARMPRLAALKLALMSSDNRAAAALARTYPGGLEAFELAVQAKIRTLGLTHTAIAEPTGLSPKNTSTATEVAKLAAAASRYPEIGQITSDRRALIPINGRSVEYRNTNRLVGSKGWDIRLSKTGYTDEAGRCLTMRMMSGGKNVTVVLLDADGSADRLRDAAKIRRSLEKRPA</sequence>
<dbReference type="InParanoid" id="A0A4R6QR19"/>
<dbReference type="CDD" id="cd07341">
    <property type="entry name" value="M56_BlaR1_MecR1_like"/>
    <property type="match status" value="1"/>
</dbReference>
<dbReference type="OrthoDB" id="15218at2"/>
<dbReference type="EMBL" id="SNXS01000002">
    <property type="protein sequence ID" value="TDP73203.1"/>
    <property type="molecule type" value="Genomic_DNA"/>
</dbReference>
<feature type="active site" description="Acyl-ester intermediate" evidence="7">
    <location>
        <position position="369"/>
    </location>
</feature>
<evidence type="ECO:0000259" key="11">
    <source>
        <dbReference type="Pfam" id="PF00768"/>
    </source>
</evidence>
<keyword evidence="3" id="KW-0378">Hydrolase</keyword>
<feature type="transmembrane region" description="Helical" evidence="10">
    <location>
        <begin position="208"/>
        <end position="226"/>
    </location>
</feature>
<comment type="caution">
    <text evidence="13">The sequence shown here is derived from an EMBL/GenBank/DDBJ whole genome shotgun (WGS) entry which is preliminary data.</text>
</comment>
<feature type="transmembrane region" description="Helical" evidence="10">
    <location>
        <begin position="15"/>
        <end position="40"/>
    </location>
</feature>
<dbReference type="Proteomes" id="UP000295361">
    <property type="component" value="Unassembled WGS sequence"/>
</dbReference>
<dbReference type="SUPFAM" id="SSF56601">
    <property type="entry name" value="beta-lactamase/transpeptidase-like"/>
    <property type="match status" value="1"/>
</dbReference>
<dbReference type="PRINTS" id="PR00725">
    <property type="entry name" value="DADACBPTASE1"/>
</dbReference>
<dbReference type="PANTHER" id="PTHR34978">
    <property type="entry name" value="POSSIBLE SENSOR-TRANSDUCER PROTEIN BLAR"/>
    <property type="match status" value="1"/>
</dbReference>
<evidence type="ECO:0000256" key="9">
    <source>
        <dbReference type="RuleBase" id="RU004016"/>
    </source>
</evidence>
<evidence type="ECO:0000256" key="3">
    <source>
        <dbReference type="ARBA" id="ARBA00022801"/>
    </source>
</evidence>
<accession>A0A4R6QR19</accession>
<keyword evidence="10" id="KW-0472">Membrane</keyword>
<reference evidence="13 14" key="1">
    <citation type="submission" date="2019-03" db="EMBL/GenBank/DDBJ databases">
        <title>Genomic Encyclopedia of Type Strains, Phase IV (KMG-IV): sequencing the most valuable type-strain genomes for metagenomic binning, comparative biology and taxonomic classification.</title>
        <authorList>
            <person name="Goeker M."/>
        </authorList>
    </citation>
    <scope>NUCLEOTIDE SEQUENCE [LARGE SCALE GENOMIC DNA]</scope>
    <source>
        <strain evidence="13 14">DSM 16998</strain>
    </source>
</reference>
<proteinExistence type="inferred from homology"/>
<feature type="domain" description="Peptidase S11 D-alanyl-D-alanine carboxypeptidase A N-terminal" evidence="11">
    <location>
        <begin position="339"/>
        <end position="561"/>
    </location>
</feature>
<feature type="active site" evidence="7">
    <location>
        <position position="426"/>
    </location>
</feature>
<keyword evidence="10" id="KW-0812">Transmembrane</keyword>
<evidence type="ECO:0000256" key="7">
    <source>
        <dbReference type="PIRSR" id="PIRSR618044-1"/>
    </source>
</evidence>
<evidence type="ECO:0000256" key="2">
    <source>
        <dbReference type="ARBA" id="ARBA00022729"/>
    </source>
</evidence>
<evidence type="ECO:0000259" key="12">
    <source>
        <dbReference type="Pfam" id="PF05569"/>
    </source>
</evidence>
<feature type="transmembrane region" description="Helical" evidence="10">
    <location>
        <begin position="100"/>
        <end position="122"/>
    </location>
</feature>
<evidence type="ECO:0000313" key="13">
    <source>
        <dbReference type="EMBL" id="TDP73203.1"/>
    </source>
</evidence>
<keyword evidence="14" id="KW-1185">Reference proteome</keyword>
<dbReference type="InterPro" id="IPR018044">
    <property type="entry name" value="Peptidase_S11"/>
</dbReference>
<dbReference type="InterPro" id="IPR008756">
    <property type="entry name" value="Peptidase_M56"/>
</dbReference>
<dbReference type="InterPro" id="IPR052173">
    <property type="entry name" value="Beta-lactam_resp_regulator"/>
</dbReference>
<keyword evidence="6" id="KW-0961">Cell wall biogenesis/degradation</keyword>
<keyword evidence="5" id="KW-0573">Peptidoglycan synthesis</keyword>
<evidence type="ECO:0000256" key="5">
    <source>
        <dbReference type="ARBA" id="ARBA00022984"/>
    </source>
</evidence>
<evidence type="ECO:0000256" key="1">
    <source>
        <dbReference type="ARBA" id="ARBA00007164"/>
    </source>
</evidence>
<keyword evidence="2" id="KW-0732">Signal</keyword>
<feature type="binding site" evidence="8">
    <location>
        <position position="531"/>
    </location>
    <ligand>
        <name>substrate</name>
    </ligand>
</feature>
<dbReference type="InterPro" id="IPR001967">
    <property type="entry name" value="Peptidase_S11_N"/>
</dbReference>
<dbReference type="Pfam" id="PF00768">
    <property type="entry name" value="Peptidase_S11"/>
    <property type="match status" value="1"/>
</dbReference>
<feature type="active site" description="Proton acceptor" evidence="7">
    <location>
        <position position="372"/>
    </location>
</feature>
<evidence type="ECO:0000256" key="6">
    <source>
        <dbReference type="ARBA" id="ARBA00023316"/>
    </source>
</evidence>
<dbReference type="PANTHER" id="PTHR34978:SF3">
    <property type="entry name" value="SLR0241 PROTEIN"/>
    <property type="match status" value="1"/>
</dbReference>
<keyword evidence="4" id="KW-0133">Cell shape</keyword>
<evidence type="ECO:0000256" key="4">
    <source>
        <dbReference type="ARBA" id="ARBA00022960"/>
    </source>
</evidence>
<dbReference type="InterPro" id="IPR012338">
    <property type="entry name" value="Beta-lactam/transpept-like"/>
</dbReference>
<keyword evidence="10" id="KW-1133">Transmembrane helix</keyword>
<dbReference type="AlphaFoldDB" id="A0A4R6QR19"/>
<evidence type="ECO:0000256" key="10">
    <source>
        <dbReference type="SAM" id="Phobius"/>
    </source>
</evidence>
<evidence type="ECO:0000256" key="8">
    <source>
        <dbReference type="PIRSR" id="PIRSR618044-2"/>
    </source>
</evidence>
<name>A0A4R6QR19_9BURK</name>
<dbReference type="GO" id="GO:0006508">
    <property type="term" value="P:proteolysis"/>
    <property type="evidence" value="ECO:0007669"/>
    <property type="project" value="InterPro"/>
</dbReference>
<dbReference type="GO" id="GO:0009252">
    <property type="term" value="P:peptidoglycan biosynthetic process"/>
    <property type="evidence" value="ECO:0007669"/>
    <property type="project" value="UniProtKB-KW"/>
</dbReference>
<dbReference type="RefSeq" id="WP_133700599.1">
    <property type="nucleotide sequence ID" value="NZ_SNXS01000002.1"/>
</dbReference>
<dbReference type="GO" id="GO:0008360">
    <property type="term" value="P:regulation of cell shape"/>
    <property type="evidence" value="ECO:0007669"/>
    <property type="project" value="UniProtKB-KW"/>
</dbReference>
<gene>
    <name evidence="13" type="ORF">DES47_102950</name>
</gene>
<dbReference type="GO" id="GO:0009002">
    <property type="term" value="F:serine-type D-Ala-D-Ala carboxypeptidase activity"/>
    <property type="evidence" value="ECO:0007669"/>
    <property type="project" value="InterPro"/>
</dbReference>
<dbReference type="GO" id="GO:0071555">
    <property type="term" value="P:cell wall organization"/>
    <property type="evidence" value="ECO:0007669"/>
    <property type="project" value="UniProtKB-KW"/>
</dbReference>
<dbReference type="Gene3D" id="3.40.710.10">
    <property type="entry name" value="DD-peptidase/beta-lactamase superfamily"/>
    <property type="match status" value="1"/>
</dbReference>